<reference evidence="1" key="1">
    <citation type="submission" date="2007-10" db="EMBL/GenBank/DDBJ databases">
        <authorList>
            <person name="Fulton L."/>
            <person name="Clifton S."/>
            <person name="Fulton B."/>
            <person name="Xu J."/>
            <person name="Minx P."/>
            <person name="Pepin K.H."/>
            <person name="Johnson M."/>
            <person name="Thiruvilangam P."/>
            <person name="Bhonagiri V."/>
            <person name="Nash W.E."/>
            <person name="Mardis E.R."/>
            <person name="Wilson R.K."/>
        </authorList>
    </citation>
    <scope>NUCLEOTIDE SEQUENCE [LARGE SCALE GENOMIC DNA]</scope>
    <source>
        <strain evidence="1">DSM 17216</strain>
    </source>
</reference>
<evidence type="ECO:0000313" key="2">
    <source>
        <dbReference type="Proteomes" id="UP000005819"/>
    </source>
</evidence>
<gene>
    <name evidence="1" type="ORF">ALIPUT_01016</name>
</gene>
<reference evidence="1" key="2">
    <citation type="submission" date="2013-09" db="EMBL/GenBank/DDBJ databases">
        <title>Draft genome sequence of Alistipes putredinis (DSM 17216).</title>
        <authorList>
            <person name="Sudarsanam P."/>
            <person name="Ley R."/>
            <person name="Guruge J."/>
            <person name="Turnbaugh P.J."/>
            <person name="Mahowald M."/>
            <person name="Liep D."/>
            <person name="Gordon J."/>
        </authorList>
    </citation>
    <scope>NUCLEOTIDE SEQUENCE</scope>
    <source>
        <strain evidence="1">DSM 17216</strain>
    </source>
</reference>
<protein>
    <submittedName>
        <fullName evidence="1">Uncharacterized protein</fullName>
    </submittedName>
</protein>
<proteinExistence type="predicted"/>
<accession>B0MVF7</accession>
<sequence>MCENPVVWRSIHYFRQEKITIPGESRVFPIRSFFAALENIERSAR</sequence>
<dbReference type="AlphaFoldDB" id="B0MVF7"/>
<keyword evidence="2" id="KW-1185">Reference proteome</keyword>
<name>B0MVF7_9BACT</name>
<dbReference type="HOGENOM" id="CLU_3195256_0_0_10"/>
<comment type="caution">
    <text evidence="1">The sequence shown here is derived from an EMBL/GenBank/DDBJ whole genome shotgun (WGS) entry which is preliminary data.</text>
</comment>
<organism evidence="1 2">
    <name type="scientific">Alistipes putredinis DSM 17216</name>
    <dbReference type="NCBI Taxonomy" id="445970"/>
    <lineage>
        <taxon>Bacteria</taxon>
        <taxon>Pseudomonadati</taxon>
        <taxon>Bacteroidota</taxon>
        <taxon>Bacteroidia</taxon>
        <taxon>Bacteroidales</taxon>
        <taxon>Rikenellaceae</taxon>
        <taxon>Alistipes</taxon>
    </lineage>
</organism>
<dbReference type="Proteomes" id="UP000005819">
    <property type="component" value="Unassembled WGS sequence"/>
</dbReference>
<evidence type="ECO:0000313" key="1">
    <source>
        <dbReference type="EMBL" id="EDS03954.1"/>
    </source>
</evidence>
<dbReference type="EMBL" id="ABFK02000017">
    <property type="protein sequence ID" value="EDS03954.1"/>
    <property type="molecule type" value="Genomic_DNA"/>
</dbReference>